<dbReference type="InterPro" id="IPR037682">
    <property type="entry name" value="TonB_C"/>
</dbReference>
<reference evidence="8" key="1">
    <citation type="submission" date="2017-09" db="EMBL/GenBank/DDBJ databases">
        <authorList>
            <person name="Feng G."/>
            <person name="Zhu H."/>
        </authorList>
    </citation>
    <scope>NUCLEOTIDE SEQUENCE [LARGE SCALE GENOMIC DNA]</scope>
    <source>
        <strain evidence="8">1PNM-20</strain>
    </source>
</reference>
<evidence type="ECO:0000313" key="7">
    <source>
        <dbReference type="EMBL" id="PAX09708.1"/>
    </source>
</evidence>
<dbReference type="Proteomes" id="UP000218151">
    <property type="component" value="Unassembled WGS sequence"/>
</dbReference>
<dbReference type="RefSeq" id="WP_095996815.1">
    <property type="nucleotide sequence ID" value="NZ_NSLI01000001.1"/>
</dbReference>
<keyword evidence="8" id="KW-1185">Reference proteome</keyword>
<dbReference type="EMBL" id="NSLI01000001">
    <property type="protein sequence ID" value="PAX09708.1"/>
    <property type="molecule type" value="Genomic_DNA"/>
</dbReference>
<evidence type="ECO:0000259" key="6">
    <source>
        <dbReference type="PROSITE" id="PS52015"/>
    </source>
</evidence>
<evidence type="ECO:0000256" key="4">
    <source>
        <dbReference type="ARBA" id="ARBA00023136"/>
    </source>
</evidence>
<evidence type="ECO:0000256" key="2">
    <source>
        <dbReference type="ARBA" id="ARBA00022692"/>
    </source>
</evidence>
<evidence type="ECO:0000256" key="3">
    <source>
        <dbReference type="ARBA" id="ARBA00022989"/>
    </source>
</evidence>
<dbReference type="SUPFAM" id="SSF74653">
    <property type="entry name" value="TolA/TonB C-terminal domain"/>
    <property type="match status" value="1"/>
</dbReference>
<evidence type="ECO:0000256" key="1">
    <source>
        <dbReference type="ARBA" id="ARBA00004167"/>
    </source>
</evidence>
<name>A0A2A2SKG3_9SPHN</name>
<dbReference type="InterPro" id="IPR006260">
    <property type="entry name" value="TonB/TolA_C"/>
</dbReference>
<organism evidence="7 8">
    <name type="scientific">Sphingomonas lenta</name>
    <dbReference type="NCBI Taxonomy" id="1141887"/>
    <lineage>
        <taxon>Bacteria</taxon>
        <taxon>Pseudomonadati</taxon>
        <taxon>Pseudomonadota</taxon>
        <taxon>Alphaproteobacteria</taxon>
        <taxon>Sphingomonadales</taxon>
        <taxon>Sphingomonadaceae</taxon>
        <taxon>Sphingomonas</taxon>
    </lineage>
</organism>
<dbReference type="NCBIfam" id="TIGR01352">
    <property type="entry name" value="tonB_Cterm"/>
    <property type="match status" value="1"/>
</dbReference>
<comment type="subcellular location">
    <subcellularLocation>
        <location evidence="1">Membrane</location>
        <topology evidence="1">Single-pass membrane protein</topology>
    </subcellularLocation>
</comment>
<protein>
    <submittedName>
        <fullName evidence="7">Energy transducer TonB</fullName>
    </submittedName>
</protein>
<evidence type="ECO:0000313" key="8">
    <source>
        <dbReference type="Proteomes" id="UP000218151"/>
    </source>
</evidence>
<gene>
    <name evidence="7" type="ORF">CKY28_02975</name>
</gene>
<dbReference type="OrthoDB" id="7585155at2"/>
<accession>A0A2A2SKG3</accession>
<dbReference type="PROSITE" id="PS52015">
    <property type="entry name" value="TONB_CTD"/>
    <property type="match status" value="1"/>
</dbReference>
<sequence length="226" mass="23838">MAYADQKQNKTIAMGSAALVQLGLGAALLTGFVVTTAPRPKAPPTVVKLIPLDKPIETPPPPEPVKEVVERVDTPVPPLHIPEAVVPRPDTVDLVGTTVITPPPPPVPPIRIEIAPPPTPPVAPPVNLSRGLQPRGDQGYWFPRDSYPAAARRAGAEGRVSVTVDVGVTGRVTGCRVAVSSGNEDLDQTTCRLATRNGRFTPALNAAGEPVPGTLTLRPVRWTLEE</sequence>
<keyword evidence="2 5" id="KW-0812">Transmembrane</keyword>
<dbReference type="AlphaFoldDB" id="A0A2A2SKG3"/>
<dbReference type="Pfam" id="PF03544">
    <property type="entry name" value="TonB_C"/>
    <property type="match status" value="1"/>
</dbReference>
<feature type="transmembrane region" description="Helical" evidence="5">
    <location>
        <begin position="12"/>
        <end position="34"/>
    </location>
</feature>
<dbReference type="GO" id="GO:0016020">
    <property type="term" value="C:membrane"/>
    <property type="evidence" value="ECO:0007669"/>
    <property type="project" value="UniProtKB-SubCell"/>
</dbReference>
<feature type="domain" description="TonB C-terminal" evidence="6">
    <location>
        <begin position="132"/>
        <end position="226"/>
    </location>
</feature>
<keyword evidence="4 5" id="KW-0472">Membrane</keyword>
<comment type="caution">
    <text evidence="7">The sequence shown here is derived from an EMBL/GenBank/DDBJ whole genome shotgun (WGS) entry which is preliminary data.</text>
</comment>
<proteinExistence type="predicted"/>
<evidence type="ECO:0000256" key="5">
    <source>
        <dbReference type="SAM" id="Phobius"/>
    </source>
</evidence>
<dbReference type="Gene3D" id="3.30.1150.10">
    <property type="match status" value="1"/>
</dbReference>
<dbReference type="GO" id="GO:0055085">
    <property type="term" value="P:transmembrane transport"/>
    <property type="evidence" value="ECO:0007669"/>
    <property type="project" value="InterPro"/>
</dbReference>
<keyword evidence="3 5" id="KW-1133">Transmembrane helix</keyword>